<proteinExistence type="predicted"/>
<comment type="caution">
    <text evidence="1">The sequence shown here is derived from an EMBL/GenBank/DDBJ whole genome shotgun (WGS) entry which is preliminary data.</text>
</comment>
<dbReference type="Proteomes" id="UP001054889">
    <property type="component" value="Unassembled WGS sequence"/>
</dbReference>
<reference evidence="1" key="1">
    <citation type="journal article" date="2018" name="DNA Res.">
        <title>Multiple hybrid de novo genome assembly of finger millet, an orphan allotetraploid crop.</title>
        <authorList>
            <person name="Hatakeyama M."/>
            <person name="Aluri S."/>
            <person name="Balachadran M.T."/>
            <person name="Sivarajan S.R."/>
            <person name="Patrignani A."/>
            <person name="Gruter S."/>
            <person name="Poveda L."/>
            <person name="Shimizu-Inatsugi R."/>
            <person name="Baeten J."/>
            <person name="Francoijs K.J."/>
            <person name="Nataraja K.N."/>
            <person name="Reddy Y.A.N."/>
            <person name="Phadnis S."/>
            <person name="Ravikumar R.L."/>
            <person name="Schlapbach R."/>
            <person name="Sreeman S.M."/>
            <person name="Shimizu K.K."/>
        </authorList>
    </citation>
    <scope>NUCLEOTIDE SEQUENCE</scope>
</reference>
<evidence type="ECO:0000313" key="1">
    <source>
        <dbReference type="EMBL" id="GJM86455.1"/>
    </source>
</evidence>
<dbReference type="AlphaFoldDB" id="A0AAV5BLC6"/>
<dbReference type="EMBL" id="BQKI01000001">
    <property type="protein sequence ID" value="GJM86455.1"/>
    <property type="molecule type" value="Genomic_DNA"/>
</dbReference>
<gene>
    <name evidence="1" type="primary">ga02316</name>
    <name evidence="1" type="ORF">PR202_ga02316</name>
</gene>
<evidence type="ECO:0000313" key="2">
    <source>
        <dbReference type="Proteomes" id="UP001054889"/>
    </source>
</evidence>
<organism evidence="1 2">
    <name type="scientific">Eleusine coracana subsp. coracana</name>
    <dbReference type="NCBI Taxonomy" id="191504"/>
    <lineage>
        <taxon>Eukaryota</taxon>
        <taxon>Viridiplantae</taxon>
        <taxon>Streptophyta</taxon>
        <taxon>Embryophyta</taxon>
        <taxon>Tracheophyta</taxon>
        <taxon>Spermatophyta</taxon>
        <taxon>Magnoliopsida</taxon>
        <taxon>Liliopsida</taxon>
        <taxon>Poales</taxon>
        <taxon>Poaceae</taxon>
        <taxon>PACMAD clade</taxon>
        <taxon>Chloridoideae</taxon>
        <taxon>Cynodonteae</taxon>
        <taxon>Eleusininae</taxon>
        <taxon>Eleusine</taxon>
    </lineage>
</organism>
<sequence>MTTAAFPNWIMLERFVFRRDDEESFPNAPISVRGVTSCPTPLPRPSTPPLPLCIARRPSLPRPLGADPAPLHLRLLLFLPSYEAPAVHRLRRLSLHPSHQEPVALALTVCAVGPHRVLGGAEVSDSLGASMSGTECRGTCV</sequence>
<accession>A0AAV5BLC6</accession>
<protein>
    <submittedName>
        <fullName evidence="1">Uncharacterized protein</fullName>
    </submittedName>
</protein>
<keyword evidence="2" id="KW-1185">Reference proteome</keyword>
<reference evidence="1" key="2">
    <citation type="submission" date="2021-12" db="EMBL/GenBank/DDBJ databases">
        <title>Resequencing data analysis of finger millet.</title>
        <authorList>
            <person name="Hatakeyama M."/>
            <person name="Aluri S."/>
            <person name="Balachadran M.T."/>
            <person name="Sivarajan S.R."/>
            <person name="Poveda L."/>
            <person name="Shimizu-Inatsugi R."/>
            <person name="Schlapbach R."/>
            <person name="Sreeman S.M."/>
            <person name="Shimizu K.K."/>
        </authorList>
    </citation>
    <scope>NUCLEOTIDE SEQUENCE</scope>
</reference>
<name>A0AAV5BLC6_ELECO</name>